<organism evidence="1 2">
    <name type="scientific">Pseudomonas savastanoi pv. phaseolicola</name>
    <name type="common">Pseudomonas syringae pv. phaseolicola</name>
    <dbReference type="NCBI Taxonomy" id="319"/>
    <lineage>
        <taxon>Bacteria</taxon>
        <taxon>Pseudomonadati</taxon>
        <taxon>Pseudomonadota</taxon>
        <taxon>Gammaproteobacteria</taxon>
        <taxon>Pseudomonadales</taxon>
        <taxon>Pseudomonadaceae</taxon>
        <taxon>Pseudomonas</taxon>
    </lineage>
</organism>
<dbReference type="Gene3D" id="3.20.20.150">
    <property type="entry name" value="Divalent-metal-dependent TIM barrel enzymes"/>
    <property type="match status" value="1"/>
</dbReference>
<reference evidence="1 2" key="1">
    <citation type="submission" date="2015-09" db="EMBL/GenBank/DDBJ databases">
        <title>Genome announcement of multiple Pseudomonas syringae strains.</title>
        <authorList>
            <person name="Thakur S."/>
            <person name="Wang P.W."/>
            <person name="Gong Y."/>
            <person name="Weir B.S."/>
            <person name="Guttman D.S."/>
        </authorList>
    </citation>
    <scope>NUCLEOTIDE SEQUENCE [LARGE SCALE GENOMIC DNA]</scope>
    <source>
        <strain evidence="1 2">ICMP2740</strain>
    </source>
</reference>
<proteinExistence type="predicted"/>
<comment type="caution">
    <text evidence="1">The sequence shown here is derived from an EMBL/GenBank/DDBJ whole genome shotgun (WGS) entry which is preliminary data.</text>
</comment>
<name>A0A0P9WWT8_PSESH</name>
<dbReference type="InterPro" id="IPR036237">
    <property type="entry name" value="Xyl_isomerase-like_sf"/>
</dbReference>
<protein>
    <submittedName>
        <fullName evidence="1">Inosose dehydratase</fullName>
    </submittedName>
</protein>
<gene>
    <name evidence="1" type="ORF">ALO55_03687</name>
</gene>
<dbReference type="SUPFAM" id="SSF51658">
    <property type="entry name" value="Xylose isomerase-like"/>
    <property type="match status" value="1"/>
</dbReference>
<evidence type="ECO:0000313" key="1">
    <source>
        <dbReference type="EMBL" id="KPY10921.1"/>
    </source>
</evidence>
<sequence length="111" mass="12000">MPVSISTPRIRIGINPISWSNDDLPALGGETPLSTALSEGKAIGYEGFELNGKFPKDAKGVGDVLRPYDLALVSGWYSSHLARRSVAEEIEAITPACAIARREWRFGTGVR</sequence>
<dbReference type="EMBL" id="LJQZ01000261">
    <property type="protein sequence ID" value="KPY10921.1"/>
    <property type="molecule type" value="Genomic_DNA"/>
</dbReference>
<dbReference type="AlphaFoldDB" id="A0A0P9WWT8"/>
<accession>A0A0P9WWT8</accession>
<evidence type="ECO:0000313" key="2">
    <source>
        <dbReference type="Proteomes" id="UP000050396"/>
    </source>
</evidence>
<dbReference type="Proteomes" id="UP000050396">
    <property type="component" value="Unassembled WGS sequence"/>
</dbReference>